<evidence type="ECO:0000313" key="3">
    <source>
        <dbReference type="EMBL" id="BAM80941.1"/>
    </source>
</evidence>
<dbReference type="GeneID" id="16995062"/>
<dbReference type="KEGG" id="cme:CYME_CMM055C"/>
<dbReference type="PROSITE" id="PS50800">
    <property type="entry name" value="SAP"/>
    <property type="match status" value="1"/>
</dbReference>
<dbReference type="AlphaFoldDB" id="M1UT73"/>
<dbReference type="HOGENOM" id="CLU_750903_0_0_1"/>
<organism evidence="3 4">
    <name type="scientific">Cyanidioschyzon merolae (strain NIES-3377 / 10D)</name>
    <name type="common">Unicellular red alga</name>
    <dbReference type="NCBI Taxonomy" id="280699"/>
    <lineage>
        <taxon>Eukaryota</taxon>
        <taxon>Rhodophyta</taxon>
        <taxon>Bangiophyceae</taxon>
        <taxon>Cyanidiales</taxon>
        <taxon>Cyanidiaceae</taxon>
        <taxon>Cyanidioschyzon</taxon>
    </lineage>
</organism>
<dbReference type="SUPFAM" id="SSF68906">
    <property type="entry name" value="SAP domain"/>
    <property type="match status" value="1"/>
</dbReference>
<dbReference type="InterPro" id="IPR044198">
    <property type="entry name" value="DEK"/>
</dbReference>
<dbReference type="STRING" id="280699.M1UT73"/>
<sequence length="369" mass="40932">MNAAVLRAPTDVVLVDTGTADDTFRVDDNVDAEKVSPRVQRLSDLDDAEQPRKQDVHRELDPVPTGPPVPLGEIPNINYMITNKFSGKDATLKTIHSLLFWRPGTHLKVKQSLRQWAGVPADEPPSVADARRQRMRQRLMRLRMDELKPICNVLDLPLTGAKEDLTQRIMRFLEHPFIWPGRRDLAAAAQRRRKRRATPSKGSTASKRRQRPHPCPRQSKDSHSMHAAANTLSDESSAASEASLDDSDSVPSDASSDADFVSHAPRVKRTPSASSTVRAVAAPKAARSPSGERAQEKSSTRTLRAQVTEALETILQDAKDRLHSLTMNQLRAQVSQRIGTPVTDDEMVAFRQFVRSKLVSQMQAANASK</sequence>
<dbReference type="GO" id="GO:0005634">
    <property type="term" value="C:nucleus"/>
    <property type="evidence" value="ECO:0007669"/>
    <property type="project" value="TreeGrafter"/>
</dbReference>
<dbReference type="PANTHER" id="PTHR13468:SF1">
    <property type="entry name" value="PROTEIN DEK"/>
    <property type="match status" value="1"/>
</dbReference>
<feature type="compositionally biased region" description="Basic and acidic residues" evidence="1">
    <location>
        <begin position="46"/>
        <end position="61"/>
    </location>
</feature>
<evidence type="ECO:0000313" key="4">
    <source>
        <dbReference type="Proteomes" id="UP000007014"/>
    </source>
</evidence>
<evidence type="ECO:0000256" key="1">
    <source>
        <dbReference type="SAM" id="MobiDB-lite"/>
    </source>
</evidence>
<dbReference type="EMBL" id="AP006495">
    <property type="protein sequence ID" value="BAM80941.1"/>
    <property type="molecule type" value="Genomic_DNA"/>
</dbReference>
<dbReference type="GO" id="GO:0042393">
    <property type="term" value="F:histone binding"/>
    <property type="evidence" value="ECO:0007669"/>
    <property type="project" value="TreeGrafter"/>
</dbReference>
<dbReference type="Proteomes" id="UP000007014">
    <property type="component" value="Chromosome 13"/>
</dbReference>
<dbReference type="eggNOG" id="KOG2266">
    <property type="taxonomic scope" value="Eukaryota"/>
</dbReference>
<feature type="compositionally biased region" description="Low complexity" evidence="1">
    <location>
        <begin position="232"/>
        <end position="242"/>
    </location>
</feature>
<keyword evidence="4" id="KW-1185">Reference proteome</keyword>
<dbReference type="InterPro" id="IPR036361">
    <property type="entry name" value="SAP_dom_sf"/>
</dbReference>
<feature type="region of interest" description="Disordered" evidence="1">
    <location>
        <begin position="46"/>
        <end position="71"/>
    </location>
</feature>
<protein>
    <recommendedName>
        <fullName evidence="2">SAP domain-containing protein</fullName>
    </recommendedName>
</protein>
<reference evidence="3 4" key="1">
    <citation type="journal article" date="2004" name="Nature">
        <title>Genome sequence of the ultrasmall unicellular red alga Cyanidioschyzon merolae 10D.</title>
        <authorList>
            <person name="Matsuzaki M."/>
            <person name="Misumi O."/>
            <person name="Shin-i T."/>
            <person name="Maruyama S."/>
            <person name="Takahara M."/>
            <person name="Miyagishima S."/>
            <person name="Mori T."/>
            <person name="Nishida K."/>
            <person name="Yagisawa F."/>
            <person name="Nishida K."/>
            <person name="Yoshida Y."/>
            <person name="Nishimura Y."/>
            <person name="Nakao S."/>
            <person name="Kobayashi T."/>
            <person name="Momoyama Y."/>
            <person name="Higashiyama T."/>
            <person name="Minoda A."/>
            <person name="Sano M."/>
            <person name="Nomoto H."/>
            <person name="Oishi K."/>
            <person name="Hayashi H."/>
            <person name="Ohta F."/>
            <person name="Nishizaka S."/>
            <person name="Haga S."/>
            <person name="Miura S."/>
            <person name="Morishita T."/>
            <person name="Kabeya Y."/>
            <person name="Terasawa K."/>
            <person name="Suzuki Y."/>
            <person name="Ishii Y."/>
            <person name="Asakawa S."/>
            <person name="Takano H."/>
            <person name="Ohta N."/>
            <person name="Kuroiwa H."/>
            <person name="Tanaka K."/>
            <person name="Shimizu N."/>
            <person name="Sugano S."/>
            <person name="Sato N."/>
            <person name="Nozaki H."/>
            <person name="Ogasawara N."/>
            <person name="Kohara Y."/>
            <person name="Kuroiwa T."/>
        </authorList>
    </citation>
    <scope>NUCLEOTIDE SEQUENCE [LARGE SCALE GENOMIC DNA]</scope>
    <source>
        <strain evidence="3 4">10D</strain>
    </source>
</reference>
<dbReference type="OMA" id="CEKEPKM"/>
<dbReference type="GO" id="GO:0006325">
    <property type="term" value="P:chromatin organization"/>
    <property type="evidence" value="ECO:0007669"/>
    <property type="project" value="InterPro"/>
</dbReference>
<dbReference type="InterPro" id="IPR003034">
    <property type="entry name" value="SAP_dom"/>
</dbReference>
<dbReference type="GO" id="GO:0003677">
    <property type="term" value="F:DNA binding"/>
    <property type="evidence" value="ECO:0007669"/>
    <property type="project" value="InterPro"/>
</dbReference>
<dbReference type="GO" id="GO:2000779">
    <property type="term" value="P:regulation of double-strand break repair"/>
    <property type="evidence" value="ECO:0007669"/>
    <property type="project" value="TreeGrafter"/>
</dbReference>
<reference evidence="3 4" key="2">
    <citation type="journal article" date="2007" name="BMC Biol.">
        <title>A 100%-complete sequence reveals unusually simple genomic features in the hot-spring red alga Cyanidioschyzon merolae.</title>
        <authorList>
            <person name="Nozaki H."/>
            <person name="Takano H."/>
            <person name="Misumi O."/>
            <person name="Terasawa K."/>
            <person name="Matsuzaki M."/>
            <person name="Maruyama S."/>
            <person name="Nishida K."/>
            <person name="Yagisawa F."/>
            <person name="Yoshida Y."/>
            <person name="Fujiwara T."/>
            <person name="Takio S."/>
            <person name="Tamura K."/>
            <person name="Chung S.J."/>
            <person name="Nakamura S."/>
            <person name="Kuroiwa H."/>
            <person name="Tanaka K."/>
            <person name="Sato N."/>
            <person name="Kuroiwa T."/>
        </authorList>
    </citation>
    <scope>NUCLEOTIDE SEQUENCE [LARGE SCALE GENOMIC DNA]</scope>
    <source>
        <strain evidence="3 4">10D</strain>
    </source>
</reference>
<dbReference type="RefSeq" id="XP_005536977.1">
    <property type="nucleotide sequence ID" value="XM_005536920.1"/>
</dbReference>
<feature type="region of interest" description="Disordered" evidence="1">
    <location>
        <begin position="186"/>
        <end position="303"/>
    </location>
</feature>
<dbReference type="Gramene" id="CMM055CT">
    <property type="protein sequence ID" value="CMM055CT"/>
    <property type="gene ID" value="CMM055C"/>
</dbReference>
<proteinExistence type="predicted"/>
<feature type="domain" description="SAP" evidence="2">
    <location>
        <begin position="139"/>
        <end position="173"/>
    </location>
</feature>
<accession>M1UT73</accession>
<feature type="compositionally biased region" description="Low complexity" evidence="1">
    <location>
        <begin position="249"/>
        <end position="259"/>
    </location>
</feature>
<gene>
    <name evidence="3" type="ORF">CYME_CMM055C</name>
</gene>
<dbReference type="OrthoDB" id="370884at2759"/>
<dbReference type="PANTHER" id="PTHR13468">
    <property type="entry name" value="DEK PROTEIN"/>
    <property type="match status" value="1"/>
</dbReference>
<name>M1UT73_CYAM1</name>
<evidence type="ECO:0000259" key="2">
    <source>
        <dbReference type="PROSITE" id="PS50800"/>
    </source>
</evidence>
<dbReference type="Pfam" id="PF18953">
    <property type="entry name" value="SAP_new25"/>
    <property type="match status" value="1"/>
</dbReference>